<accession>A0A4Z2J597</accession>
<dbReference type="AlphaFoldDB" id="A0A4Z2J597"/>
<gene>
    <name evidence="2" type="ORF">EYF80_005098</name>
</gene>
<sequence>MLILKPTLSKGRGSGCSQIRQSRDEPGVQRQTERTGKDTAGSLSATLARPAVLWGLISMPQKVTAGNLLNTTAICLPCSKGTNEKVYKLKRTKGPTNGERPIEREKKKKKEGARESCKQGPSFELPPSVPVQTANPRPHGATYAGRFWTRVQGTGVEELSVSGHDGSCSGLCTPQSPIEIPEAARRNAKCQRSDCTSTFSDRDGEMTAKKKGYPTSPVAKRPGLITRHQRNPLSGLRGCHGTKRATRSVPSPGHAAPTHICQNQQYCISQVSSLCGDVRGTAGLTHVDPRLACEYLHRTYTSLLFIPQPPYPPAVPAPSHKKISSSSERHSAAQRSSKLDMSAGDFTMFSSTNSPASLRRGMRHWQILNTTEGSMAEREDRKGGSYEGEGDERPMVFECGTQQGAPLGHPHIEGSGEYVRGARYQTGNICGHWAVETGDNGGPGAAAEPWPWSQQQSLPILVIQPVADGLPPWDIIISMACTVVQTQTMMKETVCRSILDRKSSYPTISPKRCSDAAACLTMTPRRCLPNSATVQEQRLGSSPVFDTIFPIFCLTVVGNV</sequence>
<name>A0A4Z2J597_9TELE</name>
<dbReference type="EMBL" id="SRLO01000025">
    <property type="protein sequence ID" value="TNN84683.1"/>
    <property type="molecule type" value="Genomic_DNA"/>
</dbReference>
<evidence type="ECO:0000313" key="2">
    <source>
        <dbReference type="EMBL" id="TNN84683.1"/>
    </source>
</evidence>
<feature type="region of interest" description="Disordered" evidence="1">
    <location>
        <begin position="8"/>
        <end position="42"/>
    </location>
</feature>
<evidence type="ECO:0000313" key="3">
    <source>
        <dbReference type="Proteomes" id="UP000314294"/>
    </source>
</evidence>
<organism evidence="2 3">
    <name type="scientific">Liparis tanakae</name>
    <name type="common">Tanaka's snailfish</name>
    <dbReference type="NCBI Taxonomy" id="230148"/>
    <lineage>
        <taxon>Eukaryota</taxon>
        <taxon>Metazoa</taxon>
        <taxon>Chordata</taxon>
        <taxon>Craniata</taxon>
        <taxon>Vertebrata</taxon>
        <taxon>Euteleostomi</taxon>
        <taxon>Actinopterygii</taxon>
        <taxon>Neopterygii</taxon>
        <taxon>Teleostei</taxon>
        <taxon>Neoteleostei</taxon>
        <taxon>Acanthomorphata</taxon>
        <taxon>Eupercaria</taxon>
        <taxon>Perciformes</taxon>
        <taxon>Cottioidei</taxon>
        <taxon>Cottales</taxon>
        <taxon>Liparidae</taxon>
        <taxon>Liparis</taxon>
    </lineage>
</organism>
<feature type="region of interest" description="Disordered" evidence="1">
    <location>
        <begin position="87"/>
        <end position="140"/>
    </location>
</feature>
<evidence type="ECO:0000256" key="1">
    <source>
        <dbReference type="SAM" id="MobiDB-lite"/>
    </source>
</evidence>
<proteinExistence type="predicted"/>
<dbReference type="Proteomes" id="UP000314294">
    <property type="component" value="Unassembled WGS sequence"/>
</dbReference>
<keyword evidence="3" id="KW-1185">Reference proteome</keyword>
<feature type="compositionally biased region" description="Basic and acidic residues" evidence="1">
    <location>
        <begin position="21"/>
        <end position="37"/>
    </location>
</feature>
<feature type="region of interest" description="Disordered" evidence="1">
    <location>
        <begin position="314"/>
        <end position="337"/>
    </location>
</feature>
<comment type="caution">
    <text evidence="2">The sequence shown here is derived from an EMBL/GenBank/DDBJ whole genome shotgun (WGS) entry which is preliminary data.</text>
</comment>
<protein>
    <submittedName>
        <fullName evidence="2">Uncharacterized protein</fullName>
    </submittedName>
</protein>
<feature type="region of interest" description="Disordered" evidence="1">
    <location>
        <begin position="194"/>
        <end position="251"/>
    </location>
</feature>
<reference evidence="2 3" key="1">
    <citation type="submission" date="2019-03" db="EMBL/GenBank/DDBJ databases">
        <title>First draft genome of Liparis tanakae, snailfish: a comprehensive survey of snailfish specific genes.</title>
        <authorList>
            <person name="Kim W."/>
            <person name="Song I."/>
            <person name="Jeong J.-H."/>
            <person name="Kim D."/>
            <person name="Kim S."/>
            <person name="Ryu S."/>
            <person name="Song J.Y."/>
            <person name="Lee S.K."/>
        </authorList>
    </citation>
    <scope>NUCLEOTIDE SEQUENCE [LARGE SCALE GENOMIC DNA]</scope>
    <source>
        <tissue evidence="2">Muscle</tissue>
    </source>
</reference>